<reference evidence="2" key="1">
    <citation type="submission" date="2023-06" db="EMBL/GenBank/DDBJ databases">
        <authorList>
            <consortium name="Lawrence Berkeley National Laboratory"/>
            <person name="Ahrendt S."/>
            <person name="Sahu N."/>
            <person name="Indic B."/>
            <person name="Wong-Bajracharya J."/>
            <person name="Merenyi Z."/>
            <person name="Ke H.-M."/>
            <person name="Monk M."/>
            <person name="Kocsube S."/>
            <person name="Drula E."/>
            <person name="Lipzen A."/>
            <person name="Balint B."/>
            <person name="Henrissat B."/>
            <person name="Andreopoulos B."/>
            <person name="Martin F.M."/>
            <person name="Harder C.B."/>
            <person name="Rigling D."/>
            <person name="Ford K.L."/>
            <person name="Foster G.D."/>
            <person name="Pangilinan J."/>
            <person name="Papanicolaou A."/>
            <person name="Barry K."/>
            <person name="LaButti K."/>
            <person name="Viragh M."/>
            <person name="Koriabine M."/>
            <person name="Yan M."/>
            <person name="Riley R."/>
            <person name="Champramary S."/>
            <person name="Plett K.L."/>
            <person name="Tsai I.J."/>
            <person name="Slot J."/>
            <person name="Sipos G."/>
            <person name="Plett J."/>
            <person name="Nagy L.G."/>
            <person name="Grigoriev I.V."/>
        </authorList>
    </citation>
    <scope>NUCLEOTIDE SEQUENCE</scope>
    <source>
        <strain evidence="2">FPL87.14</strain>
    </source>
</reference>
<gene>
    <name evidence="2" type="ORF">EV421DRAFT_1907100</name>
</gene>
<protein>
    <recommendedName>
        <fullName evidence="1">CxC2-like cysteine cluster KDZ transposase-associated domain-containing protein</fullName>
    </recommendedName>
</protein>
<evidence type="ECO:0000313" key="2">
    <source>
        <dbReference type="EMBL" id="KAK0437899.1"/>
    </source>
</evidence>
<feature type="domain" description="CxC2-like cysteine cluster KDZ transposase-associated" evidence="1">
    <location>
        <begin position="167"/>
        <end position="217"/>
    </location>
</feature>
<dbReference type="InterPro" id="IPR040521">
    <property type="entry name" value="KDZ"/>
</dbReference>
<keyword evidence="3" id="KW-1185">Reference proteome</keyword>
<proteinExistence type="predicted"/>
<accession>A0AA39MLA8</accession>
<sequence>MSGWKQYAPAFAMDVSGELVKDLDPKTGKRKRYDSSDDPMYAWLPFRQDFLDELLRQEEFGNHTIHPSCKAWLSSHMPTTEASGSSVPQVNNLFRCETCSEFLECKACSLQRHARTPLHVLKRWNGRFWEDTTLKEMGLVFQLGHAGTECPIPGLPQTLTILHVNGLMHNGWYPATMAEPRSCATFECLDTFRLLSVVANVNVRDYVSTLEQKVDSWGMQWVPDRYKAFGRMSRQWAYLKHLKRAGVGHLKAGIHTAEEGLVAIVCWACPREGVNLPTGWRDSPAAKQYIYRLLVRMDANFRLKNRLRKRNKHKKDGALYSGLGYQVPNDDYFDHLKKYVNETDISTCIAFAALMQKDTRLSTGLRCTGVGGCICIRHELVRPLGLGDLLKGERYANMDYIFWSSIKTVRVKNVTLSYDVGCQYKINMEERRKKLPFALRRDDGSPFVDVALPVWHSDIHVVKCKTENLLLYQDGWQTKEMHPEVRHDAIEDRVDHHNFRKNVGLGDALHQHLRIALVERDAQVKEFQDIDSTLKRDLRAEWKKKVDDWRADHSRPSPYAAEETSAQMTEAQVRLQLRSEELEEITKGLKVVKKVSMSAFLSMGLELESDQRRIFSELQSSNMMIHRQGKVHALRISFFKKLGSFRKTQDVHMPGVKALIEEEETLQDAGRCGAYGRGGKTVVAISSTRRTSVFSFPSLLCITPSFNYGKVNVRMLLHPFERSLWHGNILSGTGMLTSKYRQAQAALVALRGEESCGVFRRLEPEDIAPVHEVERDAKATKHLGRVGGRESRAQARPVAQKLMWIWTAGGGPGSEVDQGVHKSVRVEWSKALARKSQWIEEVEILREEMKWTIRSLRFEGRAMGDANTTK</sequence>
<dbReference type="Pfam" id="PF18803">
    <property type="entry name" value="CxC2"/>
    <property type="match status" value="1"/>
</dbReference>
<dbReference type="EMBL" id="JAUEPT010000046">
    <property type="protein sequence ID" value="KAK0437899.1"/>
    <property type="molecule type" value="Genomic_DNA"/>
</dbReference>
<dbReference type="Proteomes" id="UP001175226">
    <property type="component" value="Unassembled WGS sequence"/>
</dbReference>
<dbReference type="Pfam" id="PF18758">
    <property type="entry name" value="KDZ"/>
    <property type="match status" value="1"/>
</dbReference>
<name>A0AA39MLA8_9AGAR</name>
<dbReference type="AlphaFoldDB" id="A0AA39MLA8"/>
<evidence type="ECO:0000259" key="1">
    <source>
        <dbReference type="Pfam" id="PF18803"/>
    </source>
</evidence>
<comment type="caution">
    <text evidence="2">The sequence shown here is derived from an EMBL/GenBank/DDBJ whole genome shotgun (WGS) entry which is preliminary data.</text>
</comment>
<dbReference type="InterPro" id="IPR041457">
    <property type="entry name" value="CxC2_KDZ-assoc"/>
</dbReference>
<evidence type="ECO:0000313" key="3">
    <source>
        <dbReference type="Proteomes" id="UP001175226"/>
    </source>
</evidence>
<organism evidence="2 3">
    <name type="scientific">Armillaria borealis</name>
    <dbReference type="NCBI Taxonomy" id="47425"/>
    <lineage>
        <taxon>Eukaryota</taxon>
        <taxon>Fungi</taxon>
        <taxon>Dikarya</taxon>
        <taxon>Basidiomycota</taxon>
        <taxon>Agaricomycotina</taxon>
        <taxon>Agaricomycetes</taxon>
        <taxon>Agaricomycetidae</taxon>
        <taxon>Agaricales</taxon>
        <taxon>Marasmiineae</taxon>
        <taxon>Physalacriaceae</taxon>
        <taxon>Armillaria</taxon>
    </lineage>
</organism>